<gene>
    <name evidence="2" type="ORF">LQ50_21460</name>
</gene>
<dbReference type="eggNOG" id="COG1073">
    <property type="taxonomic scope" value="Bacteria"/>
</dbReference>
<dbReference type="PANTHER" id="PTHR47381">
    <property type="entry name" value="ALPHA/BETA-HYDROLASES SUPERFAMILY PROTEIN"/>
    <property type="match status" value="1"/>
</dbReference>
<dbReference type="AlphaFoldDB" id="A0A0B0IC56"/>
<dbReference type="Proteomes" id="UP000030832">
    <property type="component" value="Unassembled WGS sequence"/>
</dbReference>
<dbReference type="NCBIfam" id="NF007857">
    <property type="entry name" value="PRK10566.1"/>
    <property type="match status" value="1"/>
</dbReference>
<evidence type="ECO:0000313" key="2">
    <source>
        <dbReference type="EMBL" id="KHF38437.1"/>
    </source>
</evidence>
<name>A0A0B0IC56_9BACI</name>
<comment type="caution">
    <text evidence="2">The sequence shown here is derived from an EMBL/GenBank/DDBJ whole genome shotgun (WGS) entry which is preliminary data.</text>
</comment>
<dbReference type="Gene3D" id="3.40.50.1820">
    <property type="entry name" value="alpha/beta hydrolase"/>
    <property type="match status" value="1"/>
</dbReference>
<dbReference type="RefSeq" id="WP_034632768.1">
    <property type="nucleotide sequence ID" value="NZ_JRJU01000040.1"/>
</dbReference>
<dbReference type="STRING" id="333138.LQ50_21460"/>
<dbReference type="Pfam" id="PF00326">
    <property type="entry name" value="Peptidase_S9"/>
    <property type="match status" value="1"/>
</dbReference>
<proteinExistence type="predicted"/>
<accession>A0A0B0IC56</accession>
<dbReference type="InterPro" id="IPR029058">
    <property type="entry name" value="AB_hydrolase_fold"/>
</dbReference>
<protein>
    <submittedName>
        <fullName evidence="2">Esterase</fullName>
    </submittedName>
</protein>
<dbReference type="SUPFAM" id="SSF53474">
    <property type="entry name" value="alpha/beta-Hydrolases"/>
    <property type="match status" value="1"/>
</dbReference>
<evidence type="ECO:0000259" key="1">
    <source>
        <dbReference type="Pfam" id="PF00326"/>
    </source>
</evidence>
<dbReference type="PANTHER" id="PTHR47381:SF3">
    <property type="entry name" value="ALPHA_BETA-HYDROLASES SUPERFAMILY PROTEIN"/>
    <property type="match status" value="1"/>
</dbReference>
<dbReference type="EMBL" id="JRJU01000040">
    <property type="protein sequence ID" value="KHF38437.1"/>
    <property type="molecule type" value="Genomic_DNA"/>
</dbReference>
<keyword evidence="3" id="KW-1185">Reference proteome</keyword>
<sequence>MITIKNETIAEVPALHVVKDLYQLEQDIPTIFFFHGFTSAKEHNLHVAYLLAEKGFRVILPDAMYHGERYDTSSGVSRDLAFWEIILTSIHELGVMKGELVDRGMINGDKIGAIGTSMGAITMFGALTQYPWIQTAVSFMGTAYYEAFAHGLIHNAENRGLTIEEKMKEEVLRKIKPFDLSTQLDKLEGRPLFIWHGKDDQVVPYSLSEKLYEELLANYEDTPDKLQLLAEEKIGHKVSRSAVLKSVDWFIQHLQTKVSS</sequence>
<dbReference type="InterPro" id="IPR001375">
    <property type="entry name" value="Peptidase_S9_cat"/>
</dbReference>
<evidence type="ECO:0000313" key="3">
    <source>
        <dbReference type="Proteomes" id="UP000030832"/>
    </source>
</evidence>
<organism evidence="2 3">
    <name type="scientific">Halalkalibacter okhensis</name>
    <dbReference type="NCBI Taxonomy" id="333138"/>
    <lineage>
        <taxon>Bacteria</taxon>
        <taxon>Bacillati</taxon>
        <taxon>Bacillota</taxon>
        <taxon>Bacilli</taxon>
        <taxon>Bacillales</taxon>
        <taxon>Bacillaceae</taxon>
        <taxon>Halalkalibacter</taxon>
    </lineage>
</organism>
<reference evidence="2 3" key="1">
    <citation type="submission" date="2014-09" db="EMBL/GenBank/DDBJ databases">
        <title>Genome sequencing and annotation of Bacillus Okhensis strain Kh10-101T.</title>
        <authorList>
            <person name="Prakash J.S."/>
        </authorList>
    </citation>
    <scope>NUCLEOTIDE SEQUENCE [LARGE SCALE GENOMIC DNA]</scope>
    <source>
        <strain evidence="3">Kh10-101T</strain>
    </source>
</reference>
<dbReference type="OrthoDB" id="31158at2"/>
<dbReference type="GO" id="GO:0006508">
    <property type="term" value="P:proteolysis"/>
    <property type="evidence" value="ECO:0007669"/>
    <property type="project" value="InterPro"/>
</dbReference>
<feature type="domain" description="Peptidase S9 prolyl oligopeptidase catalytic" evidence="1">
    <location>
        <begin position="99"/>
        <end position="255"/>
    </location>
</feature>
<dbReference type="GO" id="GO:0008236">
    <property type="term" value="F:serine-type peptidase activity"/>
    <property type="evidence" value="ECO:0007669"/>
    <property type="project" value="InterPro"/>
</dbReference>